<proteinExistence type="predicted"/>
<organism evidence="1">
    <name type="scientific">Anguilla anguilla</name>
    <name type="common">European freshwater eel</name>
    <name type="synonym">Muraena anguilla</name>
    <dbReference type="NCBI Taxonomy" id="7936"/>
    <lineage>
        <taxon>Eukaryota</taxon>
        <taxon>Metazoa</taxon>
        <taxon>Chordata</taxon>
        <taxon>Craniata</taxon>
        <taxon>Vertebrata</taxon>
        <taxon>Euteleostomi</taxon>
        <taxon>Actinopterygii</taxon>
        <taxon>Neopterygii</taxon>
        <taxon>Teleostei</taxon>
        <taxon>Anguilliformes</taxon>
        <taxon>Anguillidae</taxon>
        <taxon>Anguilla</taxon>
    </lineage>
</organism>
<protein>
    <submittedName>
        <fullName evidence="1">Uncharacterized protein</fullName>
    </submittedName>
</protein>
<sequence>MGYHNGFEFDVTSCTGIVVDNDKLYKH</sequence>
<name>A0A0E9SUR8_ANGAN</name>
<evidence type="ECO:0000313" key="1">
    <source>
        <dbReference type="EMBL" id="JAH44380.1"/>
    </source>
</evidence>
<reference evidence="1" key="2">
    <citation type="journal article" date="2015" name="Fish Shellfish Immunol.">
        <title>Early steps in the European eel (Anguilla anguilla)-Vibrio vulnificus interaction in the gills: Role of the RtxA13 toxin.</title>
        <authorList>
            <person name="Callol A."/>
            <person name="Pajuelo D."/>
            <person name="Ebbesson L."/>
            <person name="Teles M."/>
            <person name="MacKenzie S."/>
            <person name="Amaro C."/>
        </authorList>
    </citation>
    <scope>NUCLEOTIDE SEQUENCE</scope>
</reference>
<dbReference type="AlphaFoldDB" id="A0A0E9SUR8"/>
<reference evidence="1" key="1">
    <citation type="submission" date="2014-11" db="EMBL/GenBank/DDBJ databases">
        <authorList>
            <person name="Amaro Gonzalez C."/>
        </authorList>
    </citation>
    <scope>NUCLEOTIDE SEQUENCE</scope>
</reference>
<accession>A0A0E9SUR8</accession>
<dbReference type="EMBL" id="GBXM01064197">
    <property type="protein sequence ID" value="JAH44380.1"/>
    <property type="molecule type" value="Transcribed_RNA"/>
</dbReference>